<dbReference type="Pfam" id="PF01614">
    <property type="entry name" value="IclR_C"/>
    <property type="match status" value="1"/>
</dbReference>
<dbReference type="EMBL" id="AJYC02000069">
    <property type="protein sequence ID" value="EKT80471.1"/>
    <property type="molecule type" value="Genomic_DNA"/>
</dbReference>
<dbReference type="Gene3D" id="3.30.450.40">
    <property type="match status" value="1"/>
</dbReference>
<keyword evidence="4" id="KW-0804">Transcription</keyword>
<reference evidence="10 11" key="1">
    <citation type="journal article" date="2013" name="Genome Announc.">
        <title>Draft Genome Sequence of Rhodococcus opacus Strain M213 Shows a Diverse Catabolic Potential.</title>
        <authorList>
            <person name="Pathak A."/>
            <person name="Green S.J."/>
            <person name="Ogram A."/>
            <person name="Chauhan A."/>
        </authorList>
    </citation>
    <scope>NUCLEOTIDE SEQUENCE [LARGE SCALE GENOMIC DNA]</scope>
    <source>
        <strain evidence="10 11">M213</strain>
    </source>
</reference>
<keyword evidence="3" id="KW-0238">DNA-binding</keyword>
<dbReference type="Proteomes" id="UP000005951">
    <property type="component" value="Unassembled WGS sequence"/>
</dbReference>
<dbReference type="PROSITE" id="PS51077">
    <property type="entry name" value="HTH_ICLR"/>
    <property type="match status" value="1"/>
</dbReference>
<dbReference type="InterPro" id="IPR029016">
    <property type="entry name" value="GAF-like_dom_sf"/>
</dbReference>
<dbReference type="AlphaFoldDB" id="K8XI61"/>
<gene>
    <name evidence="10" type="ORF">WSS_A22168</name>
</gene>
<evidence type="ECO:0000256" key="2">
    <source>
        <dbReference type="ARBA" id="ARBA00023015"/>
    </source>
</evidence>
<dbReference type="InterPro" id="IPR050707">
    <property type="entry name" value="HTH_MetabolicPath_Reg"/>
</dbReference>
<dbReference type="SMART" id="SM00346">
    <property type="entry name" value="HTH_ICLR"/>
    <property type="match status" value="1"/>
</dbReference>
<dbReference type="SUPFAM" id="SSF55781">
    <property type="entry name" value="GAF domain-like"/>
    <property type="match status" value="1"/>
</dbReference>
<protein>
    <recommendedName>
        <fullName evidence="6">Glycerol operon regulatory protein</fullName>
    </recommendedName>
</protein>
<evidence type="ECO:0000256" key="3">
    <source>
        <dbReference type="ARBA" id="ARBA00023125"/>
    </source>
</evidence>
<dbReference type="PANTHER" id="PTHR30136:SF35">
    <property type="entry name" value="HTH-TYPE TRANSCRIPTIONAL REGULATOR RV1719"/>
    <property type="match status" value="1"/>
</dbReference>
<feature type="region of interest" description="Disordered" evidence="7">
    <location>
        <begin position="1"/>
        <end position="27"/>
    </location>
</feature>
<organism evidence="10 11">
    <name type="scientific">Rhodococcus opacus M213</name>
    <dbReference type="NCBI Taxonomy" id="1129896"/>
    <lineage>
        <taxon>Bacteria</taxon>
        <taxon>Bacillati</taxon>
        <taxon>Actinomycetota</taxon>
        <taxon>Actinomycetes</taxon>
        <taxon>Mycobacteriales</taxon>
        <taxon>Nocardiaceae</taxon>
        <taxon>Rhodococcus</taxon>
    </lineage>
</organism>
<dbReference type="FunFam" id="1.10.10.10:FF:000056">
    <property type="entry name" value="IclR family transcriptional regulator"/>
    <property type="match status" value="1"/>
</dbReference>
<feature type="compositionally biased region" description="Polar residues" evidence="7">
    <location>
        <begin position="1"/>
        <end position="13"/>
    </location>
</feature>
<dbReference type="InterPro" id="IPR014757">
    <property type="entry name" value="Tscrpt_reg_IclR_C"/>
</dbReference>
<comment type="caution">
    <text evidence="10">The sequence shown here is derived from an EMBL/GenBank/DDBJ whole genome shotgun (WGS) entry which is preliminary data.</text>
</comment>
<dbReference type="GO" id="GO:0003677">
    <property type="term" value="F:DNA binding"/>
    <property type="evidence" value="ECO:0007669"/>
    <property type="project" value="UniProtKB-KW"/>
</dbReference>
<evidence type="ECO:0000256" key="6">
    <source>
        <dbReference type="ARBA" id="ARBA00070406"/>
    </source>
</evidence>
<dbReference type="GO" id="GO:0003700">
    <property type="term" value="F:DNA-binding transcription factor activity"/>
    <property type="evidence" value="ECO:0007669"/>
    <property type="project" value="TreeGrafter"/>
</dbReference>
<keyword evidence="1" id="KW-0319">Glycerol metabolism</keyword>
<evidence type="ECO:0000259" key="8">
    <source>
        <dbReference type="PROSITE" id="PS51077"/>
    </source>
</evidence>
<dbReference type="GO" id="GO:0006071">
    <property type="term" value="P:glycerol metabolic process"/>
    <property type="evidence" value="ECO:0007669"/>
    <property type="project" value="UniProtKB-KW"/>
</dbReference>
<evidence type="ECO:0000256" key="1">
    <source>
        <dbReference type="ARBA" id="ARBA00022798"/>
    </source>
</evidence>
<evidence type="ECO:0000256" key="5">
    <source>
        <dbReference type="ARBA" id="ARBA00058938"/>
    </source>
</evidence>
<dbReference type="InterPro" id="IPR036388">
    <property type="entry name" value="WH-like_DNA-bd_sf"/>
</dbReference>
<feature type="domain" description="IclR-ED" evidence="9">
    <location>
        <begin position="93"/>
        <end position="275"/>
    </location>
</feature>
<keyword evidence="2" id="KW-0805">Transcription regulation</keyword>
<dbReference type="Pfam" id="PF09339">
    <property type="entry name" value="HTH_IclR"/>
    <property type="match status" value="1"/>
</dbReference>
<dbReference type="RefSeq" id="WP_005259884.1">
    <property type="nucleotide sequence ID" value="NZ_AJYC02000069.1"/>
</dbReference>
<dbReference type="GO" id="GO:0045892">
    <property type="term" value="P:negative regulation of DNA-templated transcription"/>
    <property type="evidence" value="ECO:0007669"/>
    <property type="project" value="TreeGrafter"/>
</dbReference>
<feature type="domain" description="HTH iclR-type" evidence="8">
    <location>
        <begin position="30"/>
        <end position="92"/>
    </location>
</feature>
<evidence type="ECO:0000259" key="9">
    <source>
        <dbReference type="PROSITE" id="PS51078"/>
    </source>
</evidence>
<dbReference type="PROSITE" id="PS51078">
    <property type="entry name" value="ICLR_ED"/>
    <property type="match status" value="1"/>
</dbReference>
<dbReference type="Gene3D" id="1.10.10.10">
    <property type="entry name" value="Winged helix-like DNA-binding domain superfamily/Winged helix DNA-binding domain"/>
    <property type="match status" value="1"/>
</dbReference>
<dbReference type="InterPro" id="IPR005471">
    <property type="entry name" value="Tscrpt_reg_IclR_N"/>
</dbReference>
<dbReference type="PANTHER" id="PTHR30136">
    <property type="entry name" value="HELIX-TURN-HELIX TRANSCRIPTIONAL REGULATOR, ICLR FAMILY"/>
    <property type="match status" value="1"/>
</dbReference>
<sequence>MSDTDASETSAARSTAPADATPLPGAGAPLGTLERGLYLLGLFTAETPERTLRELREESGLAKATVRRLMHTLESMGWVAHDPDHGRYSLGPRLLPCLFAMTSTSMLTNVAHPHLVQLASATTESAMLSTWAHDGALTLDLVTTPRHFKPFTSVGMVMPGLATADAQVLTAFSPETYWDARLDAFADHSAGSTTTDRDTHRALWSQIRNTGIAYDREGWKPGVCAVAAPVLDTTGCALASISVVMPSERAEDGRLEQYAQAVRDAATAVSQGISH</sequence>
<dbReference type="InterPro" id="IPR036390">
    <property type="entry name" value="WH_DNA-bd_sf"/>
</dbReference>
<evidence type="ECO:0000313" key="10">
    <source>
        <dbReference type="EMBL" id="EKT80471.1"/>
    </source>
</evidence>
<evidence type="ECO:0000256" key="7">
    <source>
        <dbReference type="SAM" id="MobiDB-lite"/>
    </source>
</evidence>
<dbReference type="SUPFAM" id="SSF46785">
    <property type="entry name" value="Winged helix' DNA-binding domain"/>
    <property type="match status" value="1"/>
</dbReference>
<accession>K8XI61</accession>
<name>K8XI61_RHOOP</name>
<evidence type="ECO:0000256" key="4">
    <source>
        <dbReference type="ARBA" id="ARBA00023163"/>
    </source>
</evidence>
<proteinExistence type="predicted"/>
<evidence type="ECO:0000313" key="11">
    <source>
        <dbReference type="Proteomes" id="UP000005951"/>
    </source>
</evidence>
<comment type="function">
    <text evidence="5">May be an activator protein for the gylABX operon.</text>
</comment>